<evidence type="ECO:0000313" key="2">
    <source>
        <dbReference type="Proteomes" id="UP000001485"/>
    </source>
</evidence>
<name>C5B8G1_EDWI9</name>
<dbReference type="HOGENOM" id="CLU_3183061_0_0_6"/>
<protein>
    <submittedName>
        <fullName evidence="1">Uncharacterized protein</fullName>
    </submittedName>
</protein>
<accession>C5B8G1</accession>
<dbReference type="EMBL" id="CP001600">
    <property type="protein sequence ID" value="ACR69531.1"/>
    <property type="molecule type" value="Genomic_DNA"/>
</dbReference>
<evidence type="ECO:0000313" key="1">
    <source>
        <dbReference type="EMBL" id="ACR69531.1"/>
    </source>
</evidence>
<gene>
    <name evidence="1" type="ordered locus">NT01EI_2360</name>
</gene>
<reference evidence="1 2" key="2">
    <citation type="journal article" date="2012" name="J. Bacteriol.">
        <title>Genome Sequence of Edwardsiella ictaluri 93-146, a Strain Associated with a Natural Channel Catfish Outbreak of Enteric Septicemia of Catfish.</title>
        <authorList>
            <person name="Williams M.L."/>
            <person name="Gillaspy A.F."/>
            <person name="Dyer D.W."/>
            <person name="Thune R.L."/>
            <person name="Waldbieser G.C."/>
            <person name="Schuster S.C."/>
            <person name="Gipson J."/>
            <person name="Zaitshik J."/>
            <person name="Landry C."/>
            <person name="Banes M.M."/>
            <person name="Lawrence M.L."/>
        </authorList>
    </citation>
    <scope>NUCLEOTIDE SEQUENCE [LARGE SCALE GENOMIC DNA]</scope>
    <source>
        <strain evidence="1 2">93-146</strain>
    </source>
</reference>
<sequence>MFTESDTNKRNVFHYGLSRKKNTLPAYRSQGGGVTISLTPVKTGAN</sequence>
<reference evidence="2" key="1">
    <citation type="submission" date="2009-03" db="EMBL/GenBank/DDBJ databases">
        <title>Complete genome sequence of Edwardsiella ictaluri 93-146.</title>
        <authorList>
            <person name="Williams M.L."/>
            <person name="Gillaspy A.F."/>
            <person name="Dyer D.W."/>
            <person name="Thune R.L."/>
            <person name="Waldbieser G.C."/>
            <person name="Schuster S.C."/>
            <person name="Gipson J."/>
            <person name="Zaitshik J."/>
            <person name="Landry C."/>
            <person name="Lawrence M.L."/>
        </authorList>
    </citation>
    <scope>NUCLEOTIDE SEQUENCE [LARGE SCALE GENOMIC DNA]</scope>
    <source>
        <strain evidence="2">93-146</strain>
    </source>
</reference>
<dbReference type="KEGG" id="eic:NT01EI_2360"/>
<proteinExistence type="predicted"/>
<dbReference type="Proteomes" id="UP000001485">
    <property type="component" value="Chromosome"/>
</dbReference>
<dbReference type="AlphaFoldDB" id="C5B8G1"/>
<organism evidence="1 2">
    <name type="scientific">Edwardsiella ictaluri (strain 93-146)</name>
    <dbReference type="NCBI Taxonomy" id="634503"/>
    <lineage>
        <taxon>Bacteria</taxon>
        <taxon>Pseudomonadati</taxon>
        <taxon>Pseudomonadota</taxon>
        <taxon>Gammaproteobacteria</taxon>
        <taxon>Enterobacterales</taxon>
        <taxon>Hafniaceae</taxon>
        <taxon>Edwardsiella</taxon>
    </lineage>
</organism>